<comment type="caution">
    <text evidence="10">The sequence shown here is derived from an EMBL/GenBank/DDBJ whole genome shotgun (WGS) entry which is preliminary data.</text>
</comment>
<dbReference type="NCBIfam" id="TIGR00231">
    <property type="entry name" value="small_GTP"/>
    <property type="match status" value="1"/>
</dbReference>
<dbReference type="Gene3D" id="1.10.10.2770">
    <property type="match status" value="1"/>
</dbReference>
<dbReference type="InterPro" id="IPR036390">
    <property type="entry name" value="WH_DNA-bd_sf"/>
</dbReference>
<dbReference type="NCBIfam" id="TIGR00475">
    <property type="entry name" value="selB"/>
    <property type="match status" value="1"/>
</dbReference>
<dbReference type="InterPro" id="IPR015190">
    <property type="entry name" value="Elong_fac_SelB-wing-hlx_typ-2"/>
</dbReference>
<dbReference type="InterPro" id="IPR000795">
    <property type="entry name" value="T_Tr_GTP-bd_dom"/>
</dbReference>
<dbReference type="GO" id="GO:0003746">
    <property type="term" value="F:translation elongation factor activity"/>
    <property type="evidence" value="ECO:0007669"/>
    <property type="project" value="UniProtKB-KW"/>
</dbReference>
<dbReference type="InterPro" id="IPR009000">
    <property type="entry name" value="Transl_B-barrel_sf"/>
</dbReference>
<accession>A0AAJ1WIQ4</accession>
<dbReference type="GO" id="GO:0005525">
    <property type="term" value="F:GTP binding"/>
    <property type="evidence" value="ECO:0007669"/>
    <property type="project" value="UniProtKB-KW"/>
</dbReference>
<feature type="domain" description="Tr-type G" evidence="9">
    <location>
        <begin position="3"/>
        <end position="175"/>
    </location>
</feature>
<evidence type="ECO:0000256" key="8">
    <source>
        <dbReference type="ARBA" id="ARBA00031615"/>
    </source>
</evidence>
<dbReference type="GO" id="GO:0005829">
    <property type="term" value="C:cytosol"/>
    <property type="evidence" value="ECO:0007669"/>
    <property type="project" value="TreeGrafter"/>
</dbReference>
<dbReference type="InterPro" id="IPR004535">
    <property type="entry name" value="Transl_elong_SelB"/>
</dbReference>
<keyword evidence="10" id="KW-0251">Elongation factor</keyword>
<evidence type="ECO:0000256" key="7">
    <source>
        <dbReference type="ARBA" id="ARBA00025526"/>
    </source>
</evidence>
<keyword evidence="5" id="KW-0648">Protein biosynthesis</keyword>
<dbReference type="InterPro" id="IPR009001">
    <property type="entry name" value="Transl_elong_EF1A/Init_IF2_C"/>
</dbReference>
<dbReference type="SUPFAM" id="SSF50465">
    <property type="entry name" value="EF-Tu/eEF-1alpha/eIF2-gamma C-terminal domain"/>
    <property type="match status" value="1"/>
</dbReference>
<gene>
    <name evidence="10" type="ORF">J2S13_001050</name>
</gene>
<keyword evidence="3" id="KW-0963">Cytoplasm</keyword>
<dbReference type="Gene3D" id="3.40.50.300">
    <property type="entry name" value="P-loop containing nucleotide triphosphate hydrolases"/>
    <property type="match status" value="1"/>
</dbReference>
<keyword evidence="6" id="KW-0342">GTP-binding</keyword>
<dbReference type="InterPro" id="IPR005225">
    <property type="entry name" value="Small_GTP-bd"/>
</dbReference>
<evidence type="ECO:0000256" key="3">
    <source>
        <dbReference type="ARBA" id="ARBA00022490"/>
    </source>
</evidence>
<dbReference type="PRINTS" id="PR00315">
    <property type="entry name" value="ELONGATNFCT"/>
</dbReference>
<dbReference type="Pfam" id="PF00009">
    <property type="entry name" value="GTP_EFTU"/>
    <property type="match status" value="1"/>
</dbReference>
<dbReference type="InterPro" id="IPR036388">
    <property type="entry name" value="WH-like_DNA-bd_sf"/>
</dbReference>
<evidence type="ECO:0000256" key="6">
    <source>
        <dbReference type="ARBA" id="ARBA00023134"/>
    </source>
</evidence>
<dbReference type="InterPro" id="IPR004161">
    <property type="entry name" value="EFTu-like_2"/>
</dbReference>
<dbReference type="InterPro" id="IPR031157">
    <property type="entry name" value="G_TR_CS"/>
</dbReference>
<dbReference type="InterPro" id="IPR050055">
    <property type="entry name" value="EF-Tu_GTPase"/>
</dbReference>
<dbReference type="PANTHER" id="PTHR43721">
    <property type="entry name" value="ELONGATION FACTOR TU-RELATED"/>
    <property type="match status" value="1"/>
</dbReference>
<dbReference type="InterPro" id="IPR057335">
    <property type="entry name" value="Beta-barrel_SelB"/>
</dbReference>
<dbReference type="Gene3D" id="1.10.10.10">
    <property type="entry name" value="Winged helix-like DNA-binding domain superfamily/Winged helix DNA-binding domain"/>
    <property type="match status" value="1"/>
</dbReference>
<name>A0AAJ1WIQ4_9BACI</name>
<dbReference type="Proteomes" id="UP001237207">
    <property type="component" value="Unassembled WGS sequence"/>
</dbReference>
<dbReference type="Pfam" id="PF25461">
    <property type="entry name" value="Beta-barrel_SelB"/>
    <property type="match status" value="1"/>
</dbReference>
<dbReference type="Pfam" id="PF09107">
    <property type="entry name" value="WHD_3rd_SelB"/>
    <property type="match status" value="1"/>
</dbReference>
<evidence type="ECO:0000256" key="2">
    <source>
        <dbReference type="ARBA" id="ARBA00015953"/>
    </source>
</evidence>
<dbReference type="GO" id="GO:0003723">
    <property type="term" value="F:RNA binding"/>
    <property type="evidence" value="ECO:0007669"/>
    <property type="project" value="InterPro"/>
</dbReference>
<dbReference type="CDD" id="cd03696">
    <property type="entry name" value="SelB_II"/>
    <property type="match status" value="1"/>
</dbReference>
<comment type="function">
    <text evidence="7">Translation factor necessary for the incorporation of selenocysteine into proteins. It probably replaces EF-Tu for the insertion of selenocysteine directed by the UGA codon. SelB binds GTP and GDP.</text>
</comment>
<dbReference type="CDD" id="cd15491">
    <property type="entry name" value="selB_III"/>
    <property type="match status" value="1"/>
</dbReference>
<dbReference type="InterPro" id="IPR027417">
    <property type="entry name" value="P-loop_NTPase"/>
</dbReference>
<organism evidence="10 11">
    <name type="scientific">Oikeobacillus pervagus</name>
    <dbReference type="NCBI Taxonomy" id="1325931"/>
    <lineage>
        <taxon>Bacteria</taxon>
        <taxon>Bacillati</taxon>
        <taxon>Bacillota</taxon>
        <taxon>Bacilli</taxon>
        <taxon>Bacillales</taxon>
        <taxon>Bacillaceae</taxon>
        <taxon>Oikeobacillus</taxon>
    </lineage>
</organism>
<evidence type="ECO:0000256" key="4">
    <source>
        <dbReference type="ARBA" id="ARBA00022741"/>
    </source>
</evidence>
<reference evidence="10" key="1">
    <citation type="submission" date="2023-07" db="EMBL/GenBank/DDBJ databases">
        <title>Genomic Encyclopedia of Type Strains, Phase IV (KMG-IV): sequencing the most valuable type-strain genomes for metagenomic binning, comparative biology and taxonomic classification.</title>
        <authorList>
            <person name="Goeker M."/>
        </authorList>
    </citation>
    <scope>NUCLEOTIDE SEQUENCE</scope>
    <source>
        <strain evidence="10">DSM 23947</strain>
    </source>
</reference>
<proteinExistence type="predicted"/>
<dbReference type="Pfam" id="PF09106">
    <property type="entry name" value="WHD_2nd_SelB"/>
    <property type="match status" value="1"/>
</dbReference>
<dbReference type="GO" id="GO:0003924">
    <property type="term" value="F:GTPase activity"/>
    <property type="evidence" value="ECO:0007669"/>
    <property type="project" value="InterPro"/>
</dbReference>
<keyword evidence="4" id="KW-0547">Nucleotide-binding</keyword>
<dbReference type="CDD" id="cd04171">
    <property type="entry name" value="SelB"/>
    <property type="match status" value="1"/>
</dbReference>
<evidence type="ECO:0000256" key="1">
    <source>
        <dbReference type="ARBA" id="ARBA00004496"/>
    </source>
</evidence>
<evidence type="ECO:0000313" key="10">
    <source>
        <dbReference type="EMBL" id="MDQ0214653.1"/>
    </source>
</evidence>
<dbReference type="PANTHER" id="PTHR43721:SF22">
    <property type="entry name" value="ELONGATION FACTOR TU, MITOCHONDRIAL"/>
    <property type="match status" value="1"/>
</dbReference>
<comment type="subcellular location">
    <subcellularLocation>
        <location evidence="1">Cytoplasm</location>
    </subcellularLocation>
</comment>
<dbReference type="RefSeq" id="WP_307256638.1">
    <property type="nucleotide sequence ID" value="NZ_JAUSUC010000009.1"/>
</dbReference>
<dbReference type="GO" id="GO:0001514">
    <property type="term" value="P:selenocysteine incorporation"/>
    <property type="evidence" value="ECO:0007669"/>
    <property type="project" value="InterPro"/>
</dbReference>
<dbReference type="PROSITE" id="PS51722">
    <property type="entry name" value="G_TR_2"/>
    <property type="match status" value="1"/>
</dbReference>
<dbReference type="PROSITE" id="PS00301">
    <property type="entry name" value="G_TR_1"/>
    <property type="match status" value="1"/>
</dbReference>
<protein>
    <recommendedName>
        <fullName evidence="2">Selenocysteine-specific elongation factor</fullName>
    </recommendedName>
    <alternativeName>
        <fullName evidence="8">SelB translation factor</fullName>
    </alternativeName>
</protein>
<dbReference type="Pfam" id="PF03144">
    <property type="entry name" value="GTP_EFTU_D2"/>
    <property type="match status" value="1"/>
</dbReference>
<dbReference type="EMBL" id="JAUSUC010000009">
    <property type="protein sequence ID" value="MDQ0214653.1"/>
    <property type="molecule type" value="Genomic_DNA"/>
</dbReference>
<evidence type="ECO:0000259" key="9">
    <source>
        <dbReference type="PROSITE" id="PS51722"/>
    </source>
</evidence>
<dbReference type="SUPFAM" id="SSF52540">
    <property type="entry name" value="P-loop containing nucleoside triphosphate hydrolases"/>
    <property type="match status" value="1"/>
</dbReference>
<dbReference type="SUPFAM" id="SSF46785">
    <property type="entry name" value="Winged helix' DNA-binding domain"/>
    <property type="match status" value="2"/>
</dbReference>
<keyword evidence="11" id="KW-1185">Reference proteome</keyword>
<dbReference type="Gene3D" id="2.40.30.10">
    <property type="entry name" value="Translation factors"/>
    <property type="match status" value="1"/>
</dbReference>
<sequence>MEKKYFTIGMAGHIDHGKTALTKALTNIDTDRLKEEKIRGISIELGFAPLYEDSEVHISVVDVPGHERFIRQMIAGVAGIDLVLLVVAADEGVMPQTKEHTEILQLLGIKQGMIVVTKVDKVEKDLLSLVKEDIREQLKGTVFEYAPIFCVDNVSKEGIESLKTSIIQELKKEPMRSMEGEFRLPIDQVFTVKGQGTVVRGTVYEGVVHDGDTLHVFPEMLEGKVRQIQVHHSKEAKGFAGQRVAINLANIMKNEIHRGDVLVSSPHVTSTQMLDVSLQVIADIRMPVKQRMLVKVYIGTAEVMGKITFFDRNKVESEHKEILCQLNLQQPIVAKRGDRFIIRRPSPPETIGGGWVIDPKGEKYRFGQRTMERLKKKKEATPEERLLELIKVHKGMAFQHMLKETSIPEEQLQKIFQSSPWIQYKQQHYTHERIITSLDGKIRDELQAFHTSEPMKQGMKKAELIHVLSNSYPKDLIHFVMERGEEQLVWKQKGPILQLTHFHPYIPDQWKKRAEEILHLLKQDGVNPDSLFAYFNQQKIPEKMREDLKQFFIYEKKIIMLDEKFAWHMDVFEKILKNLHVQTDDHFELKKAKEITQLSRKFLIPFLETCDRIGMTKREGNQRLWIE</sequence>
<dbReference type="InterPro" id="IPR015191">
    <property type="entry name" value="SelB_WHD4"/>
</dbReference>
<dbReference type="SUPFAM" id="SSF50447">
    <property type="entry name" value="Translation proteins"/>
    <property type="match status" value="1"/>
</dbReference>
<evidence type="ECO:0000256" key="5">
    <source>
        <dbReference type="ARBA" id="ARBA00022917"/>
    </source>
</evidence>
<evidence type="ECO:0000313" key="11">
    <source>
        <dbReference type="Proteomes" id="UP001237207"/>
    </source>
</evidence>
<dbReference type="AlphaFoldDB" id="A0AAJ1WIQ4"/>